<name>A0A9W8RLR0_9HYPO</name>
<evidence type="ECO:0000313" key="3">
    <source>
        <dbReference type="EMBL" id="KAJ4246331.1"/>
    </source>
</evidence>
<dbReference type="AlphaFoldDB" id="A0A9W8RLR0"/>
<reference evidence="3" key="1">
    <citation type="submission" date="2022-09" db="EMBL/GenBank/DDBJ databases">
        <title>Fusarium specimens isolated from Avocado Roots.</title>
        <authorList>
            <person name="Stajich J."/>
            <person name="Roper C."/>
            <person name="Heimlech-Rivalta G."/>
        </authorList>
    </citation>
    <scope>NUCLEOTIDE SEQUENCE</scope>
    <source>
        <strain evidence="3">CF00136</strain>
    </source>
</reference>
<gene>
    <name evidence="3" type="ORF">NW762_013682</name>
</gene>
<accession>A0A9W8RLR0</accession>
<sequence length="757" mass="86510">MHLCDSLEYEFIGTDTSRYTFDDNGVTLSLQDLRDQSDCQTCALFAETIEYRLRHASTWAAQYGLWTSRRKQRPSDGEVCDAQVNFKIIDSMGTQNWSFGFGGWTSRHILQAYITAGRSGAQINWQRAGPGGLVPVSSMPAEGSFTNTVTFSTEGGWRTEGEGPQGRQWDKNPEPIRAALHHTYGRLRPLSIDFDRMRSWVHLCDSTHDLCQARGSSGIHRLRLISIGEMCIKDFSNATDLNTGVPAYATLSYVWGSTSFERLTRKNVVKLMEPRGLDALTLPNTIDDTISICKRLDISYLWIDSLCIIQDEESDLIEFIEKMDLIYNESVLTIIAASGLSADSGIPGLRPGARTLEQRPTEARGVPLVDCIDHKMIRYSTKFEEPEWISGTPWAQRAWTFQEALVSRRMLFFTAEQVYWSCREGMLSEDTVDYFPHPRLRLDDNFSSSEYQNIAQTFSTRKLTFEADIMRAFLGTQNHLEKRWPGQKFSWGLPHEALGRFLMWEWSSRISRRLRRGTHAIKSPTGAITRVAFPSWSWLSWTNGGQLIDYYGDEDGARTPSFFVYDPNESLVSIRDAQDWEFPFHWLGKLLDTAPSSLESTISERSKIEIELQNLSSLSSSLKPSLLVFFTEVATIRYDPAVTVDPERYINAPIDLQFRSHQYPFSIMVGGSFYRIHEEQNSIPDEGGNLKEIELVAVFAGTMNKPRQHRGQYRLYCWPVLKNENGVHIRASHMATIIYLSLWKQLPRRNWKLVVLS</sequence>
<feature type="region of interest" description="Disordered" evidence="1">
    <location>
        <begin position="150"/>
        <end position="172"/>
    </location>
</feature>
<evidence type="ECO:0000313" key="4">
    <source>
        <dbReference type="Proteomes" id="UP001152049"/>
    </source>
</evidence>
<comment type="caution">
    <text evidence="3">The sequence shown here is derived from an EMBL/GenBank/DDBJ whole genome shotgun (WGS) entry which is preliminary data.</text>
</comment>
<dbReference type="InterPro" id="IPR010730">
    <property type="entry name" value="HET"/>
</dbReference>
<evidence type="ECO:0000256" key="1">
    <source>
        <dbReference type="SAM" id="MobiDB-lite"/>
    </source>
</evidence>
<organism evidence="3 4">
    <name type="scientific">Fusarium torreyae</name>
    <dbReference type="NCBI Taxonomy" id="1237075"/>
    <lineage>
        <taxon>Eukaryota</taxon>
        <taxon>Fungi</taxon>
        <taxon>Dikarya</taxon>
        <taxon>Ascomycota</taxon>
        <taxon>Pezizomycotina</taxon>
        <taxon>Sordariomycetes</taxon>
        <taxon>Hypocreomycetidae</taxon>
        <taxon>Hypocreales</taxon>
        <taxon>Nectriaceae</taxon>
        <taxon>Fusarium</taxon>
    </lineage>
</organism>
<dbReference type="PANTHER" id="PTHR33112:SF12">
    <property type="entry name" value="HETEROKARYON INCOMPATIBILITY DOMAIN-CONTAINING PROTEIN"/>
    <property type="match status" value="1"/>
</dbReference>
<evidence type="ECO:0000259" key="2">
    <source>
        <dbReference type="Pfam" id="PF06985"/>
    </source>
</evidence>
<dbReference type="Proteomes" id="UP001152049">
    <property type="component" value="Unassembled WGS sequence"/>
</dbReference>
<keyword evidence="4" id="KW-1185">Reference proteome</keyword>
<dbReference type="PANTHER" id="PTHR33112">
    <property type="entry name" value="DOMAIN PROTEIN, PUTATIVE-RELATED"/>
    <property type="match status" value="1"/>
</dbReference>
<dbReference type="Pfam" id="PF06985">
    <property type="entry name" value="HET"/>
    <property type="match status" value="1"/>
</dbReference>
<protein>
    <recommendedName>
        <fullName evidence="2">Heterokaryon incompatibility domain-containing protein</fullName>
    </recommendedName>
</protein>
<dbReference type="EMBL" id="JAOQAZ010000043">
    <property type="protein sequence ID" value="KAJ4246331.1"/>
    <property type="molecule type" value="Genomic_DNA"/>
</dbReference>
<proteinExistence type="predicted"/>
<feature type="domain" description="Heterokaryon incompatibility" evidence="2">
    <location>
        <begin position="248"/>
        <end position="403"/>
    </location>
</feature>
<dbReference type="OrthoDB" id="2975793at2759"/>